<evidence type="ECO:0000256" key="2">
    <source>
        <dbReference type="ARBA" id="ARBA00023015"/>
    </source>
</evidence>
<feature type="domain" description="HTH deoR-type" evidence="4">
    <location>
        <begin position="3"/>
        <end position="58"/>
    </location>
</feature>
<protein>
    <submittedName>
        <fullName evidence="5">DeoR/GlpR transcriptional regulator</fullName>
    </submittedName>
</protein>
<dbReference type="SMART" id="SM01134">
    <property type="entry name" value="DeoRC"/>
    <property type="match status" value="1"/>
</dbReference>
<evidence type="ECO:0000256" key="3">
    <source>
        <dbReference type="ARBA" id="ARBA00023163"/>
    </source>
</evidence>
<dbReference type="InterPro" id="IPR036390">
    <property type="entry name" value="WH_DNA-bd_sf"/>
</dbReference>
<evidence type="ECO:0000313" key="5">
    <source>
        <dbReference type="EMBL" id="PTE17647.1"/>
    </source>
</evidence>
<evidence type="ECO:0000256" key="1">
    <source>
        <dbReference type="ARBA" id="ARBA00022491"/>
    </source>
</evidence>
<gene>
    <name evidence="5" type="ORF">C5F46_08255</name>
</gene>
<dbReference type="Pfam" id="PF00455">
    <property type="entry name" value="DeoRC"/>
    <property type="match status" value="1"/>
</dbReference>
<dbReference type="Pfam" id="PF08220">
    <property type="entry name" value="HTH_DeoR"/>
    <property type="match status" value="1"/>
</dbReference>
<dbReference type="OrthoDB" id="7688673at2"/>
<proteinExistence type="predicted"/>
<dbReference type="Gene3D" id="3.40.50.1360">
    <property type="match status" value="1"/>
</dbReference>
<dbReference type="InterPro" id="IPR037171">
    <property type="entry name" value="NagB/RpiA_transferase-like"/>
</dbReference>
<dbReference type="InterPro" id="IPR050313">
    <property type="entry name" value="Carb_Metab_HTH_regulators"/>
</dbReference>
<dbReference type="PANTHER" id="PTHR30363:SF4">
    <property type="entry name" value="GLYCEROL-3-PHOSPHATE REGULON REPRESSOR"/>
    <property type="match status" value="1"/>
</dbReference>
<dbReference type="PRINTS" id="PR00037">
    <property type="entry name" value="HTHLACR"/>
</dbReference>
<dbReference type="InterPro" id="IPR036388">
    <property type="entry name" value="WH-like_DNA-bd_sf"/>
</dbReference>
<dbReference type="SUPFAM" id="SSF46785">
    <property type="entry name" value="Winged helix' DNA-binding domain"/>
    <property type="match status" value="1"/>
</dbReference>
<organism evidence="5 6">
    <name type="scientific">Phaeovulum veldkampii DSM 11550</name>
    <dbReference type="NCBI Taxonomy" id="1185920"/>
    <lineage>
        <taxon>Bacteria</taxon>
        <taxon>Pseudomonadati</taxon>
        <taxon>Pseudomonadota</taxon>
        <taxon>Alphaproteobacteria</taxon>
        <taxon>Rhodobacterales</taxon>
        <taxon>Paracoccaceae</taxon>
        <taxon>Phaeovulum</taxon>
    </lineage>
</organism>
<dbReference type="SMART" id="SM00420">
    <property type="entry name" value="HTH_DEOR"/>
    <property type="match status" value="1"/>
</dbReference>
<dbReference type="GO" id="GO:0003700">
    <property type="term" value="F:DNA-binding transcription factor activity"/>
    <property type="evidence" value="ECO:0007669"/>
    <property type="project" value="InterPro"/>
</dbReference>
<dbReference type="PANTHER" id="PTHR30363">
    <property type="entry name" value="HTH-TYPE TRANSCRIPTIONAL REGULATOR SRLR-RELATED"/>
    <property type="match status" value="1"/>
</dbReference>
<dbReference type="SUPFAM" id="SSF100950">
    <property type="entry name" value="NagB/RpiA/CoA transferase-like"/>
    <property type="match status" value="1"/>
</dbReference>
<sequence length="257" mass="27711">MLASKRERELLDALRQTGSGRVQDLSRSLGVTEETIRRNIRRLEDQGLVTKVHGGVYLRGWVAEASFSQRLDENPQAKRAIARKLAAMIPDGASLFLDVGSTTAYVAQALRDHRNLFVVTNSLAVAQAFSGSSQNRIFMAGGELRSHDGGAFGPEALAFVRQFRVDWAVLSAAAVDPEAGFLLHDMREAEFSREIIRCAARAVIAADATKFGRHAPIRIAEPEAFSTIVTDAAPPPDIAAMLIAAGVEIILTDGGMA</sequence>
<evidence type="ECO:0000259" key="4">
    <source>
        <dbReference type="PROSITE" id="PS51000"/>
    </source>
</evidence>
<dbReference type="Gene3D" id="1.10.10.10">
    <property type="entry name" value="Winged helix-like DNA-binding domain superfamily/Winged helix DNA-binding domain"/>
    <property type="match status" value="1"/>
</dbReference>
<dbReference type="PROSITE" id="PS51000">
    <property type="entry name" value="HTH_DEOR_2"/>
    <property type="match status" value="1"/>
</dbReference>
<name>A0A2T4JIM8_9RHOB</name>
<dbReference type="Proteomes" id="UP000241899">
    <property type="component" value="Unassembled WGS sequence"/>
</dbReference>
<keyword evidence="6" id="KW-1185">Reference proteome</keyword>
<dbReference type="InterPro" id="IPR014036">
    <property type="entry name" value="DeoR-like_C"/>
</dbReference>
<dbReference type="EMBL" id="PZKF01000015">
    <property type="protein sequence ID" value="PTE17647.1"/>
    <property type="molecule type" value="Genomic_DNA"/>
</dbReference>
<reference evidence="5 6" key="1">
    <citation type="submission" date="2018-03" db="EMBL/GenBank/DDBJ databases">
        <title>Rhodobacter veldkampii.</title>
        <authorList>
            <person name="Meyer T.E."/>
            <person name="Miller S."/>
            <person name="Lodha T."/>
            <person name="Gandham S."/>
            <person name="Chintalapati S."/>
            <person name="Chintalapati V.R."/>
        </authorList>
    </citation>
    <scope>NUCLEOTIDE SEQUENCE [LARGE SCALE GENOMIC DNA]</scope>
    <source>
        <strain evidence="5 6">DSM 11550</strain>
    </source>
</reference>
<dbReference type="AlphaFoldDB" id="A0A2T4JIM8"/>
<accession>A0A2T4JIM8</accession>
<evidence type="ECO:0000313" key="6">
    <source>
        <dbReference type="Proteomes" id="UP000241899"/>
    </source>
</evidence>
<keyword evidence="1" id="KW-0678">Repressor</keyword>
<dbReference type="InterPro" id="IPR001034">
    <property type="entry name" value="DeoR_HTH"/>
</dbReference>
<dbReference type="RefSeq" id="WP_107324879.1">
    <property type="nucleotide sequence ID" value="NZ_NHSP01000077.1"/>
</dbReference>
<keyword evidence="3" id="KW-0804">Transcription</keyword>
<keyword evidence="2" id="KW-0805">Transcription regulation</keyword>
<comment type="caution">
    <text evidence="5">The sequence shown here is derived from an EMBL/GenBank/DDBJ whole genome shotgun (WGS) entry which is preliminary data.</text>
</comment>